<dbReference type="EMBL" id="MCGO01000284">
    <property type="protein sequence ID" value="ORY17718.1"/>
    <property type="molecule type" value="Genomic_DNA"/>
</dbReference>
<comment type="caution">
    <text evidence="2">The sequence shown here is derived from an EMBL/GenBank/DDBJ whole genome shotgun (WGS) entry which is preliminary data.</text>
</comment>
<dbReference type="OrthoDB" id="2144736at2759"/>
<feature type="domain" description="Nucleotide-diphospho-sugar transferase" evidence="1">
    <location>
        <begin position="115"/>
        <end position="305"/>
    </location>
</feature>
<organism evidence="2 3">
    <name type="scientific">Rhizoclosmatium globosum</name>
    <dbReference type="NCBI Taxonomy" id="329046"/>
    <lineage>
        <taxon>Eukaryota</taxon>
        <taxon>Fungi</taxon>
        <taxon>Fungi incertae sedis</taxon>
        <taxon>Chytridiomycota</taxon>
        <taxon>Chytridiomycota incertae sedis</taxon>
        <taxon>Chytridiomycetes</taxon>
        <taxon>Chytridiales</taxon>
        <taxon>Chytriomycetaceae</taxon>
        <taxon>Rhizoclosmatium</taxon>
    </lineage>
</organism>
<keyword evidence="3" id="KW-1185">Reference proteome</keyword>
<gene>
    <name evidence="2" type="ORF">BCR33DRAFT_730988</name>
</gene>
<accession>A0A1Y2A5C8</accession>
<dbReference type="Pfam" id="PF03407">
    <property type="entry name" value="Nucleotid_trans"/>
    <property type="match status" value="1"/>
</dbReference>
<reference evidence="2 3" key="1">
    <citation type="submission" date="2016-07" db="EMBL/GenBank/DDBJ databases">
        <title>Pervasive Adenine N6-methylation of Active Genes in Fungi.</title>
        <authorList>
            <consortium name="DOE Joint Genome Institute"/>
            <person name="Mondo S.J."/>
            <person name="Dannebaum R.O."/>
            <person name="Kuo R.C."/>
            <person name="Labutti K."/>
            <person name="Haridas S."/>
            <person name="Kuo A."/>
            <person name="Salamov A."/>
            <person name="Ahrendt S.R."/>
            <person name="Lipzen A."/>
            <person name="Sullivan W."/>
            <person name="Andreopoulos W.B."/>
            <person name="Clum A."/>
            <person name="Lindquist E."/>
            <person name="Daum C."/>
            <person name="Ramamoorthy G.K."/>
            <person name="Gryganskyi A."/>
            <person name="Culley D."/>
            <person name="Magnuson J.K."/>
            <person name="James T.Y."/>
            <person name="O'Malley M.A."/>
            <person name="Stajich J.E."/>
            <person name="Spatafora J.W."/>
            <person name="Visel A."/>
            <person name="Grigoriev I.V."/>
        </authorList>
    </citation>
    <scope>NUCLEOTIDE SEQUENCE [LARGE SCALE GENOMIC DNA]</scope>
    <source>
        <strain evidence="2 3">JEL800</strain>
    </source>
</reference>
<evidence type="ECO:0000313" key="2">
    <source>
        <dbReference type="EMBL" id="ORY17718.1"/>
    </source>
</evidence>
<protein>
    <recommendedName>
        <fullName evidence="1">Nucleotide-diphospho-sugar transferase domain-containing protein</fullName>
    </recommendedName>
</protein>
<proteinExistence type="predicted"/>
<dbReference type="Proteomes" id="UP000193642">
    <property type="component" value="Unassembled WGS sequence"/>
</dbReference>
<dbReference type="InterPro" id="IPR005069">
    <property type="entry name" value="Nucl-diP-sugar_transferase"/>
</dbReference>
<dbReference type="AlphaFoldDB" id="A0A1Y2A5C8"/>
<evidence type="ECO:0000313" key="3">
    <source>
        <dbReference type="Proteomes" id="UP000193642"/>
    </source>
</evidence>
<evidence type="ECO:0000259" key="1">
    <source>
        <dbReference type="Pfam" id="PF03407"/>
    </source>
</evidence>
<sequence>MRDRSTSQRITRIHKVVLQIFLALAAFCLILNIEGMFELIRRNQTLPKLQSSQNRLKRPYIPVLYIRDENTTVAWFTGRYRNGAVMIASANFGAANSSLLRNMICSLATNAPLALDALVIWAIDMEAAQLLSNMSTHSYNSSFGVYYYNYTSSLKLPPSYVVTGGDWENYINFMAGRNPFFERMVGTLEINFIFTDLDIFYMKDPFVALNVPYGVSNVTTTSLIGPTGNDTLESLYDLLPDIAYSTDARTFYHLTIDPYEGNTKIPKICGGFFFIRSNNRTSRLWTTMREQNLNDQWGMEKLLNNHALGFDSVLVNPLPAGLEKRKDPRNGTDVVDGTQVLRIRILSQAAYRNALPFYTVAGTVDDDYPMYLEELKNRGEYEVLYHPNYYAHNHTLPYGNSKNRTLVKFIQQRGDKEEIMKISNHWALNANGTCIV</sequence>
<name>A0A1Y2A5C8_9FUNG</name>